<evidence type="ECO:0000313" key="3">
    <source>
        <dbReference type="Proteomes" id="UP000267128"/>
    </source>
</evidence>
<feature type="region of interest" description="Disordered" evidence="1">
    <location>
        <begin position="47"/>
        <end position="75"/>
    </location>
</feature>
<reference evidence="2 3" key="1">
    <citation type="submission" date="2018-11" db="EMBL/GenBank/DDBJ databases">
        <authorList>
            <person name="Li F."/>
        </authorList>
    </citation>
    <scope>NUCLEOTIDE SEQUENCE [LARGE SCALE GENOMIC DNA]</scope>
    <source>
        <strain evidence="2 3">Gsoil 097</strain>
    </source>
</reference>
<comment type="caution">
    <text evidence="2">The sequence shown here is derived from an EMBL/GenBank/DDBJ whole genome shotgun (WGS) entry which is preliminary data.</text>
</comment>
<proteinExistence type="predicted"/>
<evidence type="ECO:0000256" key="1">
    <source>
        <dbReference type="SAM" id="MobiDB-lite"/>
    </source>
</evidence>
<sequence length="208" mass="22428">MSKTLAELRAQSGPMPLPKATLTVTLIEGQHLLDDAQRLDQERSDLLAAGRRTDDEGKPTGPPAKAGVGAKESKDRNARLDSIASELDVVGVSLADHQGEIGLQGLSGGDWQRFKDDNPPRLDNAADVRLTGGYCNATAVFNDLARYVVSWNGEPVPEGDWDSYLAERITYSDRRDMITVVVGMHEQGLARAPKLPSSSSQTENSGND</sequence>
<dbReference type="EMBL" id="RJSE01000006">
    <property type="protein sequence ID" value="RNL63650.1"/>
    <property type="molecule type" value="Genomic_DNA"/>
</dbReference>
<dbReference type="RefSeq" id="WP_123227036.1">
    <property type="nucleotide sequence ID" value="NZ_RJSE01000006.1"/>
</dbReference>
<evidence type="ECO:0000313" key="2">
    <source>
        <dbReference type="EMBL" id="RNL63650.1"/>
    </source>
</evidence>
<dbReference type="AlphaFoldDB" id="A0A3N0CJM1"/>
<feature type="compositionally biased region" description="Polar residues" evidence="1">
    <location>
        <begin position="196"/>
        <end position="208"/>
    </location>
</feature>
<feature type="region of interest" description="Disordered" evidence="1">
    <location>
        <begin position="189"/>
        <end position="208"/>
    </location>
</feature>
<dbReference type="Proteomes" id="UP000267128">
    <property type="component" value="Unassembled WGS sequence"/>
</dbReference>
<feature type="compositionally biased region" description="Basic and acidic residues" evidence="1">
    <location>
        <begin position="47"/>
        <end position="58"/>
    </location>
</feature>
<name>A0A3N0CJM1_9ACTN</name>
<gene>
    <name evidence="2" type="ORF">EFK50_07865</name>
</gene>
<accession>A0A3N0CJM1</accession>
<organism evidence="2 3">
    <name type="scientific">Nocardioides marmoriginsengisoli</name>
    <dbReference type="NCBI Taxonomy" id="661483"/>
    <lineage>
        <taxon>Bacteria</taxon>
        <taxon>Bacillati</taxon>
        <taxon>Actinomycetota</taxon>
        <taxon>Actinomycetes</taxon>
        <taxon>Propionibacteriales</taxon>
        <taxon>Nocardioidaceae</taxon>
        <taxon>Nocardioides</taxon>
    </lineage>
</organism>
<keyword evidence="3" id="KW-1185">Reference proteome</keyword>
<protein>
    <submittedName>
        <fullName evidence="2">Uncharacterized protein</fullName>
    </submittedName>
</protein>
<dbReference type="OrthoDB" id="3837255at2"/>